<organism evidence="2 3">
    <name type="scientific">Gossypium australe</name>
    <dbReference type="NCBI Taxonomy" id="47621"/>
    <lineage>
        <taxon>Eukaryota</taxon>
        <taxon>Viridiplantae</taxon>
        <taxon>Streptophyta</taxon>
        <taxon>Embryophyta</taxon>
        <taxon>Tracheophyta</taxon>
        <taxon>Spermatophyta</taxon>
        <taxon>Magnoliopsida</taxon>
        <taxon>eudicotyledons</taxon>
        <taxon>Gunneridae</taxon>
        <taxon>Pentapetalae</taxon>
        <taxon>rosids</taxon>
        <taxon>malvids</taxon>
        <taxon>Malvales</taxon>
        <taxon>Malvaceae</taxon>
        <taxon>Malvoideae</taxon>
        <taxon>Gossypium</taxon>
    </lineage>
</organism>
<comment type="caution">
    <text evidence="2">The sequence shown here is derived from an EMBL/GenBank/DDBJ whole genome shotgun (WGS) entry which is preliminary data.</text>
</comment>
<proteinExistence type="predicted"/>
<name>A0A5B6VVU4_9ROSI</name>
<feature type="domain" description="DUF4283" evidence="1">
    <location>
        <begin position="2"/>
        <end position="35"/>
    </location>
</feature>
<dbReference type="Pfam" id="PF14111">
    <property type="entry name" value="DUF4283"/>
    <property type="match status" value="1"/>
</dbReference>
<dbReference type="InterPro" id="IPR025558">
    <property type="entry name" value="DUF4283"/>
</dbReference>
<reference evidence="3" key="1">
    <citation type="journal article" date="2019" name="Plant Biotechnol. J.">
        <title>Genome sequencing of the Australian wild diploid species Gossypium australe highlights disease resistance and delayed gland morphogenesis.</title>
        <authorList>
            <person name="Cai Y."/>
            <person name="Cai X."/>
            <person name="Wang Q."/>
            <person name="Wang P."/>
            <person name="Zhang Y."/>
            <person name="Cai C."/>
            <person name="Xu Y."/>
            <person name="Wang K."/>
            <person name="Zhou Z."/>
            <person name="Wang C."/>
            <person name="Geng S."/>
            <person name="Li B."/>
            <person name="Dong Q."/>
            <person name="Hou Y."/>
            <person name="Wang H."/>
            <person name="Ai P."/>
            <person name="Liu Z."/>
            <person name="Yi F."/>
            <person name="Sun M."/>
            <person name="An G."/>
            <person name="Cheng J."/>
            <person name="Zhang Y."/>
            <person name="Shi Q."/>
            <person name="Xie Y."/>
            <person name="Shi X."/>
            <person name="Chang Y."/>
            <person name="Huang F."/>
            <person name="Chen Y."/>
            <person name="Hong S."/>
            <person name="Mi L."/>
            <person name="Sun Q."/>
            <person name="Zhang L."/>
            <person name="Zhou B."/>
            <person name="Peng R."/>
            <person name="Zhang X."/>
            <person name="Liu F."/>
        </authorList>
    </citation>
    <scope>NUCLEOTIDE SEQUENCE [LARGE SCALE GENOMIC DNA]</scope>
    <source>
        <strain evidence="3">cv. PA1801</strain>
    </source>
</reference>
<protein>
    <submittedName>
        <fullName evidence="2">GroES-like zinc-binding alcohol dehydrogenase family protein</fullName>
    </submittedName>
</protein>
<evidence type="ECO:0000313" key="2">
    <source>
        <dbReference type="EMBL" id="KAA3473213.1"/>
    </source>
</evidence>
<dbReference type="InterPro" id="IPR040256">
    <property type="entry name" value="At4g02000-like"/>
</dbReference>
<keyword evidence="3" id="KW-1185">Reference proteome</keyword>
<dbReference type="EMBL" id="SMMG02000005">
    <property type="protein sequence ID" value="KAA3473213.1"/>
    <property type="molecule type" value="Genomic_DNA"/>
</dbReference>
<evidence type="ECO:0000259" key="1">
    <source>
        <dbReference type="Pfam" id="PF14111"/>
    </source>
</evidence>
<sequence length="225" mass="25975">MDIENGYFLAKFQNIMDCEKVLSEGPWIIFGQYLIQHINFPVSLIDKVAKLDMNTDNRIRGCFARMAMYINLDKSLVSQVLINEKIQRVKYEILPTVCSHYGWYGHVKEVCSFRVLEHISGRMMPSSESSREAVNMVDDETGEKTDGCLCWWRKDPIGNQGIQHNQGLEFQKRIMNVSVLGHWQKRKVTLALILGRTTKLGIYGIKRGKKQQMKESKVMGLICLR</sequence>
<dbReference type="PANTHER" id="PTHR31286">
    <property type="entry name" value="GLYCINE-RICH CELL WALL STRUCTURAL PROTEIN 1.8-LIKE"/>
    <property type="match status" value="1"/>
</dbReference>
<dbReference type="AlphaFoldDB" id="A0A5B6VVU4"/>
<dbReference type="Proteomes" id="UP000325315">
    <property type="component" value="Unassembled WGS sequence"/>
</dbReference>
<gene>
    <name evidence="2" type="ORF">EPI10_023614</name>
</gene>
<dbReference type="OrthoDB" id="1002340at2759"/>
<accession>A0A5B6VVU4</accession>
<evidence type="ECO:0000313" key="3">
    <source>
        <dbReference type="Proteomes" id="UP000325315"/>
    </source>
</evidence>
<dbReference type="PANTHER" id="PTHR31286:SF173">
    <property type="entry name" value="DUF4283 DOMAIN-CONTAINING PROTEIN"/>
    <property type="match status" value="1"/>
</dbReference>